<evidence type="ECO:0000313" key="2">
    <source>
        <dbReference type="Proteomes" id="UP000887574"/>
    </source>
</evidence>
<evidence type="ECO:0000256" key="1">
    <source>
        <dbReference type="SAM" id="MobiDB-lite"/>
    </source>
</evidence>
<protein>
    <submittedName>
        <fullName evidence="3">Uncharacterized protein</fullName>
    </submittedName>
</protein>
<evidence type="ECO:0000313" key="3">
    <source>
        <dbReference type="WBParaSite" id="jg2344"/>
    </source>
</evidence>
<proteinExistence type="predicted"/>
<dbReference type="Proteomes" id="UP000887574">
    <property type="component" value="Unplaced"/>
</dbReference>
<keyword evidence="2" id="KW-1185">Reference proteome</keyword>
<organism evidence="2 3">
    <name type="scientific">Ditylenchus dipsaci</name>
    <dbReference type="NCBI Taxonomy" id="166011"/>
    <lineage>
        <taxon>Eukaryota</taxon>
        <taxon>Metazoa</taxon>
        <taxon>Ecdysozoa</taxon>
        <taxon>Nematoda</taxon>
        <taxon>Chromadorea</taxon>
        <taxon>Rhabditida</taxon>
        <taxon>Tylenchina</taxon>
        <taxon>Tylenchomorpha</taxon>
        <taxon>Sphaerularioidea</taxon>
        <taxon>Anguinidae</taxon>
        <taxon>Anguininae</taxon>
        <taxon>Ditylenchus</taxon>
    </lineage>
</organism>
<reference evidence="3" key="1">
    <citation type="submission" date="2022-11" db="UniProtKB">
        <authorList>
            <consortium name="WormBaseParasite"/>
        </authorList>
    </citation>
    <scope>IDENTIFICATION</scope>
</reference>
<dbReference type="AlphaFoldDB" id="A0A915DTU3"/>
<name>A0A915DTU3_9BILA</name>
<sequence>MGNHAHELTGKLRATQTPAKLEVPAFLDEAEFPPLGFVSPTKPLFQVPFVRQSRMWCHPHPQRVEALKRSPEVEEIPLPFIDAPKIENEMSAEKSPLSTRTIDPGINRRDRSSGLGMTPRGRSQRRNRHIAGTLHRRPGHP</sequence>
<feature type="region of interest" description="Disordered" evidence="1">
    <location>
        <begin position="87"/>
        <end position="141"/>
    </location>
</feature>
<feature type="compositionally biased region" description="Basic residues" evidence="1">
    <location>
        <begin position="122"/>
        <end position="141"/>
    </location>
</feature>
<dbReference type="WBParaSite" id="jg2344">
    <property type="protein sequence ID" value="jg2344"/>
    <property type="gene ID" value="jg2344"/>
</dbReference>
<accession>A0A915DTU3</accession>